<dbReference type="GO" id="GO:0009313">
    <property type="term" value="P:oligosaccharide catabolic process"/>
    <property type="evidence" value="ECO:0007669"/>
    <property type="project" value="TreeGrafter"/>
</dbReference>
<evidence type="ECO:0000256" key="2">
    <source>
        <dbReference type="ARBA" id="ARBA00022801"/>
    </source>
</evidence>
<dbReference type="FunFam" id="3.20.20.80:FF:000064">
    <property type="entry name" value="Oligo-1,6-glucosidase"/>
    <property type="match status" value="2"/>
</dbReference>
<dbReference type="STRING" id="903983.BCR23_10335"/>
<dbReference type="InterPro" id="IPR056300">
    <property type="entry name" value="SusG-like_C"/>
</dbReference>
<dbReference type="InterPro" id="IPR045857">
    <property type="entry name" value="O16G_dom_2"/>
</dbReference>
<dbReference type="PANTHER" id="PTHR10357:SF179">
    <property type="entry name" value="NEUTRAL AND BASIC AMINO ACID TRANSPORT PROTEIN RBAT"/>
    <property type="match status" value="1"/>
</dbReference>
<dbReference type="Pfam" id="PF00128">
    <property type="entry name" value="Alpha-amylase"/>
    <property type="match status" value="1"/>
</dbReference>
<evidence type="ECO:0000256" key="1">
    <source>
        <dbReference type="ARBA" id="ARBA00008061"/>
    </source>
</evidence>
<dbReference type="Gene3D" id="2.60.40.1180">
    <property type="entry name" value="Golgi alpha-mannosidase II"/>
    <property type="match status" value="1"/>
</dbReference>
<dbReference type="EMBL" id="MIKB01000016">
    <property type="protein sequence ID" value="OEG15224.1"/>
    <property type="molecule type" value="Genomic_DNA"/>
</dbReference>
<dbReference type="PANTHER" id="PTHR10357">
    <property type="entry name" value="ALPHA-AMYLASE FAMILY MEMBER"/>
    <property type="match status" value="1"/>
</dbReference>
<comment type="similarity">
    <text evidence="1">Belongs to the glycosyl hydrolase 13 family.</text>
</comment>
<dbReference type="Gene3D" id="3.90.400.10">
    <property type="entry name" value="Oligo-1,6-glucosidase, Domain 2"/>
    <property type="match status" value="1"/>
</dbReference>
<evidence type="ECO:0000259" key="4">
    <source>
        <dbReference type="SMART" id="SM00642"/>
    </source>
</evidence>
<dbReference type="SUPFAM" id="SSF51011">
    <property type="entry name" value="Glycosyl hydrolase domain"/>
    <property type="match status" value="1"/>
</dbReference>
<dbReference type="FunFam" id="3.90.400.10:FF:000002">
    <property type="entry name" value="Sucrose isomerase"/>
    <property type="match status" value="1"/>
</dbReference>
<evidence type="ECO:0000313" key="6">
    <source>
        <dbReference type="Proteomes" id="UP000094764"/>
    </source>
</evidence>
<dbReference type="Pfam" id="PF23915">
    <property type="entry name" value="SusG_C"/>
    <property type="match status" value="1"/>
</dbReference>
<dbReference type="NCBIfam" id="NF008183">
    <property type="entry name" value="PRK10933.1"/>
    <property type="match status" value="1"/>
</dbReference>
<keyword evidence="6" id="KW-1185">Reference proteome</keyword>
<name>A0A1E5GR85_9ENTE</name>
<dbReference type="InterPro" id="IPR013780">
    <property type="entry name" value="Glyco_hydro_b"/>
</dbReference>
<dbReference type="InterPro" id="IPR006047">
    <property type="entry name" value="GH13_cat_dom"/>
</dbReference>
<evidence type="ECO:0000313" key="5">
    <source>
        <dbReference type="EMBL" id="OEG15224.1"/>
    </source>
</evidence>
<proteinExistence type="inferred from homology"/>
<organism evidence="5 6">
    <name type="scientific">Enterococcus quebecensis</name>
    <dbReference type="NCBI Taxonomy" id="903983"/>
    <lineage>
        <taxon>Bacteria</taxon>
        <taxon>Bacillati</taxon>
        <taxon>Bacillota</taxon>
        <taxon>Bacilli</taxon>
        <taxon>Lactobacillales</taxon>
        <taxon>Enterococcaceae</taxon>
        <taxon>Enterococcus</taxon>
    </lineage>
</organism>
<dbReference type="FunFam" id="2.60.40.1180:FF:000007">
    <property type="entry name" value="Sucrose isomerase"/>
    <property type="match status" value="1"/>
</dbReference>
<feature type="domain" description="Glycosyl hydrolase family 13 catalytic" evidence="4">
    <location>
        <begin position="18"/>
        <end position="410"/>
    </location>
</feature>
<reference evidence="6" key="1">
    <citation type="submission" date="2016-09" db="EMBL/GenBank/DDBJ databases">
        <authorList>
            <person name="Gulvik C.A."/>
        </authorList>
    </citation>
    <scope>NUCLEOTIDE SEQUENCE [LARGE SCALE GENOMIC DNA]</scope>
    <source>
        <strain evidence="6">LMG 26306</strain>
    </source>
</reference>
<protein>
    <submittedName>
        <fullName evidence="5">Glucohydrolase</fullName>
    </submittedName>
</protein>
<dbReference type="GO" id="GO:0004556">
    <property type="term" value="F:alpha-amylase activity"/>
    <property type="evidence" value="ECO:0007669"/>
    <property type="project" value="TreeGrafter"/>
</dbReference>
<dbReference type="Proteomes" id="UP000094764">
    <property type="component" value="Unassembled WGS sequence"/>
</dbReference>
<dbReference type="SMART" id="SM00642">
    <property type="entry name" value="Aamy"/>
    <property type="match status" value="1"/>
</dbReference>
<dbReference type="AlphaFoldDB" id="A0A1E5GR85"/>
<dbReference type="CDD" id="cd11333">
    <property type="entry name" value="AmyAc_SI_OligoGlu_DGase"/>
    <property type="match status" value="1"/>
</dbReference>
<evidence type="ECO:0000256" key="3">
    <source>
        <dbReference type="ARBA" id="ARBA00023295"/>
    </source>
</evidence>
<sequence length="549" mass="63746">MTQHKTNTHWWQEAVVYQVYPRSFQDSNGDGIGDLAGIIQRLDYLKHLGISAIWLSPVYRSPNDDNGYDISDYEQIMSEFGTMADMDQLIQEAQKREIKIIMDLVVNHTSDEHPWFIESRSSKANPYRDYYVWRKGLNGETPNDLESTFLGSAWQLDEGTGEYYLHLFSKKQPDLNWENPSVRNAIYNMMNFWIDKGIGGFRMDVIDLVGKIPDQKITGNGPKLHDYLQEMNAETFGGKDLLTVGETWGATPEIAKLYSDPKRNELSMVFQFEHVGLDEEPGKSKWDLRPLQISELKKVFSKWQTELGDQGWNSLFWNNHDLPRIVSRWGNDRTYRVQSAKMLAILLHMLKGTPYIYQGEEIGMTNRVIHDITEIEDIESKNMYADRVEKGYSKREILTAINTKGRDNARTPMQWDNTKDAGFTTGTPWLAVNENYHEINVAKDLADKNSIFYTYQKLIELRKKHPLIVWGSFELVEDTAEEIFAYYRHYQNESWLIVCNFSDQEQVFSLDETPTETIIANTQKTYTRLSERTLDPYESFVVNLASSVN</sequence>
<dbReference type="InterPro" id="IPR017853">
    <property type="entry name" value="GH"/>
</dbReference>
<dbReference type="RefSeq" id="WP_069635713.1">
    <property type="nucleotide sequence ID" value="NZ_JXKZ01000005.1"/>
</dbReference>
<comment type="caution">
    <text evidence="5">The sequence shown here is derived from an EMBL/GenBank/DDBJ whole genome shotgun (WGS) entry which is preliminary data.</text>
</comment>
<dbReference type="OrthoDB" id="9805159at2"/>
<accession>A0A1E5GR85</accession>
<keyword evidence="2 5" id="KW-0378">Hydrolase</keyword>
<gene>
    <name evidence="5" type="ORF">BCR23_10335</name>
</gene>
<keyword evidence="3" id="KW-0326">Glycosidase</keyword>
<dbReference type="Gene3D" id="3.20.20.80">
    <property type="entry name" value="Glycosidases"/>
    <property type="match status" value="1"/>
</dbReference>
<dbReference type="SUPFAM" id="SSF51445">
    <property type="entry name" value="(Trans)glycosidases"/>
    <property type="match status" value="1"/>
</dbReference>